<dbReference type="KEGG" id="chu:CHU_3574"/>
<dbReference type="Pfam" id="PF00578">
    <property type="entry name" value="AhpC-TSA"/>
    <property type="match status" value="1"/>
</dbReference>
<gene>
    <name evidence="3" type="ordered locus">CHU_3574</name>
</gene>
<dbReference type="AlphaFoldDB" id="A0A6N4SW83"/>
<keyword evidence="3" id="KW-0413">Isomerase</keyword>
<dbReference type="InterPro" id="IPR017937">
    <property type="entry name" value="Thioredoxin_CS"/>
</dbReference>
<dbReference type="PROSITE" id="PS51352">
    <property type="entry name" value="THIOREDOXIN_2"/>
    <property type="match status" value="1"/>
</dbReference>
<dbReference type="Gene3D" id="3.40.30.10">
    <property type="entry name" value="Glutaredoxin"/>
    <property type="match status" value="1"/>
</dbReference>
<dbReference type="PANTHER" id="PTHR42852:SF17">
    <property type="entry name" value="THIOREDOXIN-LIKE PROTEIN HI_1115"/>
    <property type="match status" value="1"/>
</dbReference>
<protein>
    <submittedName>
        <fullName evidence="3">Thiol-disulfide isomerase/thioredoxin</fullName>
    </submittedName>
</protein>
<dbReference type="PANTHER" id="PTHR42852">
    <property type="entry name" value="THIOL:DISULFIDE INTERCHANGE PROTEIN DSBE"/>
    <property type="match status" value="1"/>
</dbReference>
<dbReference type="CDD" id="cd02966">
    <property type="entry name" value="TlpA_like_family"/>
    <property type="match status" value="1"/>
</dbReference>
<feature type="domain" description="Thioredoxin" evidence="2">
    <location>
        <begin position="30"/>
        <end position="171"/>
    </location>
</feature>
<keyword evidence="4" id="KW-1185">Reference proteome</keyword>
<proteinExistence type="predicted"/>
<dbReference type="InterPro" id="IPR036249">
    <property type="entry name" value="Thioredoxin-like_sf"/>
</dbReference>
<evidence type="ECO:0000313" key="3">
    <source>
        <dbReference type="EMBL" id="ABG60807.1"/>
    </source>
</evidence>
<dbReference type="Proteomes" id="UP000001822">
    <property type="component" value="Chromosome"/>
</dbReference>
<dbReference type="GO" id="GO:0016491">
    <property type="term" value="F:oxidoreductase activity"/>
    <property type="evidence" value="ECO:0007669"/>
    <property type="project" value="InterPro"/>
</dbReference>
<dbReference type="GO" id="GO:0016209">
    <property type="term" value="F:antioxidant activity"/>
    <property type="evidence" value="ECO:0007669"/>
    <property type="project" value="InterPro"/>
</dbReference>
<reference evidence="3 4" key="1">
    <citation type="journal article" date="2007" name="Appl. Environ. Microbiol.">
        <title>Genome sequence of the cellulolytic gliding bacterium Cytophaga hutchinsonii.</title>
        <authorList>
            <person name="Xie G."/>
            <person name="Bruce D.C."/>
            <person name="Challacombe J.F."/>
            <person name="Chertkov O."/>
            <person name="Detter J.C."/>
            <person name="Gilna P."/>
            <person name="Han C.S."/>
            <person name="Lucas S."/>
            <person name="Misra M."/>
            <person name="Myers G.L."/>
            <person name="Richardson P."/>
            <person name="Tapia R."/>
            <person name="Thayer N."/>
            <person name="Thompson L.S."/>
            <person name="Brettin T.S."/>
            <person name="Henrissat B."/>
            <person name="Wilson D.B."/>
            <person name="McBride M.J."/>
        </authorList>
    </citation>
    <scope>NUCLEOTIDE SEQUENCE [LARGE SCALE GENOMIC DNA]</scope>
    <source>
        <strain evidence="4">ATCC 33406 / DSM 1761 / CIP 103989 / NBRC 15051 / NCIMB 9469 / D465</strain>
    </source>
</reference>
<dbReference type="InterPro" id="IPR000866">
    <property type="entry name" value="AhpC/TSA"/>
</dbReference>
<evidence type="ECO:0000259" key="2">
    <source>
        <dbReference type="PROSITE" id="PS51352"/>
    </source>
</evidence>
<name>A0A6N4SW83_CYTH3</name>
<dbReference type="OrthoDB" id="9815205at2"/>
<accession>A0A6N4SW83</accession>
<evidence type="ECO:0000256" key="1">
    <source>
        <dbReference type="ARBA" id="ARBA00023284"/>
    </source>
</evidence>
<dbReference type="RefSeq" id="WP_011586914.1">
    <property type="nucleotide sequence ID" value="NC_008255.1"/>
</dbReference>
<dbReference type="SUPFAM" id="SSF52833">
    <property type="entry name" value="Thioredoxin-like"/>
    <property type="match status" value="1"/>
</dbReference>
<organism evidence="3 4">
    <name type="scientific">Cytophaga hutchinsonii (strain ATCC 33406 / DSM 1761 / CIP 103989 / NBRC 15051 / NCIMB 9469 / D465)</name>
    <dbReference type="NCBI Taxonomy" id="269798"/>
    <lineage>
        <taxon>Bacteria</taxon>
        <taxon>Pseudomonadati</taxon>
        <taxon>Bacteroidota</taxon>
        <taxon>Cytophagia</taxon>
        <taxon>Cytophagales</taxon>
        <taxon>Cytophagaceae</taxon>
        <taxon>Cytophaga</taxon>
    </lineage>
</organism>
<dbReference type="InterPro" id="IPR050553">
    <property type="entry name" value="Thioredoxin_ResA/DsbE_sf"/>
</dbReference>
<evidence type="ECO:0000313" key="4">
    <source>
        <dbReference type="Proteomes" id="UP000001822"/>
    </source>
</evidence>
<dbReference type="PROSITE" id="PS00194">
    <property type="entry name" value="THIOREDOXIN_1"/>
    <property type="match status" value="1"/>
</dbReference>
<dbReference type="EMBL" id="CP000383">
    <property type="protein sequence ID" value="ABG60807.1"/>
    <property type="molecule type" value="Genomic_DNA"/>
</dbReference>
<sequence>MKQLKKITLCVLLLFAVSILFIASIERETIKVGEKAPAFTVAALNGVDSISLSDYKGKIVIVHLWSPTCPHCRETNKVLPGIIGPYSKKANLAYIMIAIDMDTLTLRPVIEEDKLNFAIHGYDPFDGSAKTMMDYEAPGTPCINIVDEKGNLVGVNVTDDQLKKYLKKRFSRNS</sequence>
<dbReference type="InterPro" id="IPR013766">
    <property type="entry name" value="Thioredoxin_domain"/>
</dbReference>
<dbReference type="GO" id="GO:0016853">
    <property type="term" value="F:isomerase activity"/>
    <property type="evidence" value="ECO:0007669"/>
    <property type="project" value="UniProtKB-KW"/>
</dbReference>
<keyword evidence="1" id="KW-0676">Redox-active center</keyword>